<evidence type="ECO:0000313" key="2">
    <source>
        <dbReference type="Proteomes" id="UP000054018"/>
    </source>
</evidence>
<protein>
    <submittedName>
        <fullName evidence="1">Uncharacterized protein</fullName>
    </submittedName>
</protein>
<dbReference type="OrthoDB" id="10616569at2759"/>
<organism evidence="1 2">
    <name type="scientific">Pisolithus microcarpus 441</name>
    <dbReference type="NCBI Taxonomy" id="765257"/>
    <lineage>
        <taxon>Eukaryota</taxon>
        <taxon>Fungi</taxon>
        <taxon>Dikarya</taxon>
        <taxon>Basidiomycota</taxon>
        <taxon>Agaricomycotina</taxon>
        <taxon>Agaricomycetes</taxon>
        <taxon>Agaricomycetidae</taxon>
        <taxon>Boletales</taxon>
        <taxon>Sclerodermatineae</taxon>
        <taxon>Pisolithaceae</taxon>
        <taxon>Pisolithus</taxon>
    </lineage>
</organism>
<sequence>MVQFGVITVGSEIYGYQKEFKEAVVTNLTLMSTSTPVIVIDGGWQRKLSLAGGSSATGVGRQWQEKDLEWLDQLGPITDANVYQVCGRGKMEKRESGLPETRWYIDLPTKDIAANEEQRDKYNAIEDPEMVNQEVGITGIAMQDTEYPPITDYLLTSR</sequence>
<name>A0A0C9YDZ3_9AGAM</name>
<reference evidence="2" key="2">
    <citation type="submission" date="2015-01" db="EMBL/GenBank/DDBJ databases">
        <title>Evolutionary Origins and Diversification of the Mycorrhizal Mutualists.</title>
        <authorList>
            <consortium name="DOE Joint Genome Institute"/>
            <consortium name="Mycorrhizal Genomics Consortium"/>
            <person name="Kohler A."/>
            <person name="Kuo A."/>
            <person name="Nagy L.G."/>
            <person name="Floudas D."/>
            <person name="Copeland A."/>
            <person name="Barry K.W."/>
            <person name="Cichocki N."/>
            <person name="Veneault-Fourrey C."/>
            <person name="LaButti K."/>
            <person name="Lindquist E.A."/>
            <person name="Lipzen A."/>
            <person name="Lundell T."/>
            <person name="Morin E."/>
            <person name="Murat C."/>
            <person name="Riley R."/>
            <person name="Ohm R."/>
            <person name="Sun H."/>
            <person name="Tunlid A."/>
            <person name="Henrissat B."/>
            <person name="Grigoriev I.V."/>
            <person name="Hibbett D.S."/>
            <person name="Martin F."/>
        </authorList>
    </citation>
    <scope>NUCLEOTIDE SEQUENCE [LARGE SCALE GENOMIC DNA]</scope>
    <source>
        <strain evidence="2">441</strain>
    </source>
</reference>
<dbReference type="AlphaFoldDB" id="A0A0C9YDZ3"/>
<dbReference type="EMBL" id="KN834129">
    <property type="protein sequence ID" value="KIK12024.1"/>
    <property type="molecule type" value="Genomic_DNA"/>
</dbReference>
<gene>
    <name evidence="1" type="ORF">PISMIDRAFT_649627</name>
</gene>
<evidence type="ECO:0000313" key="1">
    <source>
        <dbReference type="EMBL" id="KIK12024.1"/>
    </source>
</evidence>
<reference evidence="1 2" key="1">
    <citation type="submission" date="2014-04" db="EMBL/GenBank/DDBJ databases">
        <authorList>
            <consortium name="DOE Joint Genome Institute"/>
            <person name="Kuo A."/>
            <person name="Kohler A."/>
            <person name="Costa M.D."/>
            <person name="Nagy L.G."/>
            <person name="Floudas D."/>
            <person name="Copeland A."/>
            <person name="Barry K.W."/>
            <person name="Cichocki N."/>
            <person name="Veneault-Fourrey C."/>
            <person name="LaButti K."/>
            <person name="Lindquist E.A."/>
            <person name="Lipzen A."/>
            <person name="Lundell T."/>
            <person name="Morin E."/>
            <person name="Murat C."/>
            <person name="Sun H."/>
            <person name="Tunlid A."/>
            <person name="Henrissat B."/>
            <person name="Grigoriev I.V."/>
            <person name="Hibbett D.S."/>
            <person name="Martin F."/>
            <person name="Nordberg H.P."/>
            <person name="Cantor M.N."/>
            <person name="Hua S.X."/>
        </authorList>
    </citation>
    <scope>NUCLEOTIDE SEQUENCE [LARGE SCALE GENOMIC DNA]</scope>
    <source>
        <strain evidence="1 2">441</strain>
    </source>
</reference>
<dbReference type="Proteomes" id="UP000054018">
    <property type="component" value="Unassembled WGS sequence"/>
</dbReference>
<accession>A0A0C9YDZ3</accession>
<keyword evidence="2" id="KW-1185">Reference proteome</keyword>
<dbReference type="HOGENOM" id="CLU_1670084_0_0_1"/>
<proteinExistence type="predicted"/>